<comment type="caution">
    <text evidence="2">The sequence shown here is derived from an EMBL/GenBank/DDBJ whole genome shotgun (WGS) entry which is preliminary data.</text>
</comment>
<keyword evidence="2" id="KW-0413">Isomerase</keyword>
<accession>A0A316D7X8</accession>
<sequence length="113" mass="12923">MKVNTTNTEHYKWGASCDGWHLVKTPGLSVIQELMPAGTVETRHYHEQACQFFYVLSGRLTMEVEGVFTELSPFEGLEIAPHRWHQARNETDADVAFLVISQPTTRGDRFQIE</sequence>
<dbReference type="Gene3D" id="2.60.120.10">
    <property type="entry name" value="Jelly Rolls"/>
    <property type="match status" value="1"/>
</dbReference>
<dbReference type="Proteomes" id="UP000245634">
    <property type="component" value="Unassembled WGS sequence"/>
</dbReference>
<proteinExistence type="predicted"/>
<evidence type="ECO:0000259" key="1">
    <source>
        <dbReference type="Pfam" id="PF07883"/>
    </source>
</evidence>
<dbReference type="EMBL" id="QGGL01000014">
    <property type="protein sequence ID" value="PWK09035.1"/>
    <property type="molecule type" value="Genomic_DNA"/>
</dbReference>
<dbReference type="InterPro" id="IPR052535">
    <property type="entry name" value="Bacilysin_H2HPP_isomerase"/>
</dbReference>
<dbReference type="PANTHER" id="PTHR40112:SF1">
    <property type="entry name" value="H2HPP ISOMERASE"/>
    <property type="match status" value="1"/>
</dbReference>
<protein>
    <submittedName>
        <fullName evidence="2">Mannose-6-phosphate isomerase-like protein (Cupin superfamily)</fullName>
    </submittedName>
</protein>
<dbReference type="AlphaFoldDB" id="A0A316D7X8"/>
<dbReference type="OrthoDB" id="9806121at2"/>
<gene>
    <name evidence="2" type="ORF">C7459_114102</name>
</gene>
<dbReference type="InterPro" id="IPR011051">
    <property type="entry name" value="RmlC_Cupin_sf"/>
</dbReference>
<dbReference type="RefSeq" id="WP_109690287.1">
    <property type="nucleotide sequence ID" value="NZ_QGGL01000014.1"/>
</dbReference>
<dbReference type="InterPro" id="IPR014710">
    <property type="entry name" value="RmlC-like_jellyroll"/>
</dbReference>
<dbReference type="PANTHER" id="PTHR40112">
    <property type="entry name" value="H2HPP ISOMERASE"/>
    <property type="match status" value="1"/>
</dbReference>
<dbReference type="InterPro" id="IPR013096">
    <property type="entry name" value="Cupin_2"/>
</dbReference>
<keyword evidence="3" id="KW-1185">Reference proteome</keyword>
<dbReference type="SUPFAM" id="SSF51182">
    <property type="entry name" value="RmlC-like cupins"/>
    <property type="match status" value="1"/>
</dbReference>
<name>A0A316D7X8_9BACL</name>
<dbReference type="Pfam" id="PF07883">
    <property type="entry name" value="Cupin_2"/>
    <property type="match status" value="1"/>
</dbReference>
<evidence type="ECO:0000313" key="2">
    <source>
        <dbReference type="EMBL" id="PWK09035.1"/>
    </source>
</evidence>
<evidence type="ECO:0000313" key="3">
    <source>
        <dbReference type="Proteomes" id="UP000245634"/>
    </source>
</evidence>
<feature type="domain" description="Cupin type-2" evidence="1">
    <location>
        <begin position="32"/>
        <end position="100"/>
    </location>
</feature>
<dbReference type="GO" id="GO:0016853">
    <property type="term" value="F:isomerase activity"/>
    <property type="evidence" value="ECO:0007669"/>
    <property type="project" value="UniProtKB-KW"/>
</dbReference>
<organism evidence="2 3">
    <name type="scientific">Tumebacillus permanentifrigoris</name>
    <dbReference type="NCBI Taxonomy" id="378543"/>
    <lineage>
        <taxon>Bacteria</taxon>
        <taxon>Bacillati</taxon>
        <taxon>Bacillota</taxon>
        <taxon>Bacilli</taxon>
        <taxon>Bacillales</taxon>
        <taxon>Alicyclobacillaceae</taxon>
        <taxon>Tumebacillus</taxon>
    </lineage>
</organism>
<reference evidence="2 3" key="1">
    <citation type="submission" date="2018-05" db="EMBL/GenBank/DDBJ databases">
        <title>Genomic Encyclopedia of Type Strains, Phase IV (KMG-IV): sequencing the most valuable type-strain genomes for metagenomic binning, comparative biology and taxonomic classification.</title>
        <authorList>
            <person name="Goeker M."/>
        </authorList>
    </citation>
    <scope>NUCLEOTIDE SEQUENCE [LARGE SCALE GENOMIC DNA]</scope>
    <source>
        <strain evidence="2 3">DSM 18773</strain>
    </source>
</reference>